<feature type="non-terminal residue" evidence="1">
    <location>
        <position position="24"/>
    </location>
</feature>
<reference evidence="2" key="1">
    <citation type="submission" date="2016-05" db="EMBL/GenBank/DDBJ databases">
        <title>Draft genome sequences of four strains of Ehrlichia ruminantium, a tick-borne pathogen of ruminants, isolated from Zimbabwe, The Gambia and Ghana.</title>
        <authorList>
            <person name="Nakao R."/>
            <person name="Jongejan F."/>
            <person name="Sugimoto C."/>
        </authorList>
    </citation>
    <scope>NUCLEOTIDE SEQUENCE [LARGE SCALE GENOMIC DNA]</scope>
    <source>
        <strain evidence="2">Pokoase 417</strain>
    </source>
</reference>
<dbReference type="AlphaFoldDB" id="A0A170SXT5"/>
<dbReference type="EMBL" id="BDDM01000215">
    <property type="protein sequence ID" value="GAT78455.1"/>
    <property type="molecule type" value="Genomic_DNA"/>
</dbReference>
<name>A0A170SXT5_EHRRU</name>
<organism evidence="1 2">
    <name type="scientific">Ehrlichia ruminantium</name>
    <name type="common">heartwater rickettsia</name>
    <name type="synonym">Cowdria ruminantium</name>
    <dbReference type="NCBI Taxonomy" id="779"/>
    <lineage>
        <taxon>Bacteria</taxon>
        <taxon>Pseudomonadati</taxon>
        <taxon>Pseudomonadota</taxon>
        <taxon>Alphaproteobacteria</taxon>
        <taxon>Rickettsiales</taxon>
        <taxon>Anaplasmataceae</taxon>
        <taxon>Ehrlichia</taxon>
    </lineage>
</organism>
<gene>
    <name evidence="1" type="primary">nuoK</name>
    <name evidence="1" type="ORF">EHRUM3_06780</name>
</gene>
<accession>A0A170SXT5</accession>
<dbReference type="Proteomes" id="UP000092731">
    <property type="component" value="Unassembled WGS sequence"/>
</dbReference>
<evidence type="ECO:0000313" key="2">
    <source>
        <dbReference type="Proteomes" id="UP000092731"/>
    </source>
</evidence>
<sequence length="24" mass="2617">MKTLIDAGITLNHFLILAAVLFTT</sequence>
<protein>
    <submittedName>
        <fullName evidence="1">NADH-quinone oxidoreductase chain K</fullName>
    </submittedName>
</protein>
<evidence type="ECO:0000313" key="1">
    <source>
        <dbReference type="EMBL" id="GAT78455.1"/>
    </source>
</evidence>
<proteinExistence type="predicted"/>
<comment type="caution">
    <text evidence="1">The sequence shown here is derived from an EMBL/GenBank/DDBJ whole genome shotgun (WGS) entry which is preliminary data.</text>
</comment>